<feature type="transmembrane region" description="Helical" evidence="1">
    <location>
        <begin position="135"/>
        <end position="154"/>
    </location>
</feature>
<evidence type="ECO:0008006" key="4">
    <source>
        <dbReference type="Google" id="ProtNLM"/>
    </source>
</evidence>
<dbReference type="Pfam" id="PF19528">
    <property type="entry name" value="DUF6056"/>
    <property type="match status" value="1"/>
</dbReference>
<feature type="transmembrane region" description="Helical" evidence="1">
    <location>
        <begin position="74"/>
        <end position="93"/>
    </location>
</feature>
<dbReference type="AlphaFoldDB" id="A0A2M9C1J6"/>
<proteinExistence type="predicted"/>
<keyword evidence="1" id="KW-0812">Transmembrane</keyword>
<keyword evidence="1" id="KW-0472">Membrane</keyword>
<feature type="transmembrane region" description="Helical" evidence="1">
    <location>
        <begin position="265"/>
        <end position="284"/>
    </location>
</feature>
<feature type="transmembrane region" description="Helical" evidence="1">
    <location>
        <begin position="296"/>
        <end position="315"/>
    </location>
</feature>
<comment type="caution">
    <text evidence="2">The sequence shown here is derived from an EMBL/GenBank/DDBJ whole genome shotgun (WGS) entry which is preliminary data.</text>
</comment>
<feature type="transmembrane region" description="Helical" evidence="1">
    <location>
        <begin position="105"/>
        <end position="123"/>
    </location>
</feature>
<feature type="transmembrane region" description="Helical" evidence="1">
    <location>
        <begin position="166"/>
        <end position="182"/>
    </location>
</feature>
<keyword evidence="1" id="KW-1133">Transmembrane helix</keyword>
<evidence type="ECO:0000313" key="3">
    <source>
        <dbReference type="Proteomes" id="UP000228740"/>
    </source>
</evidence>
<protein>
    <recommendedName>
        <fullName evidence="4">Dolichyl-phosphate-mannose-protein mannosyltransferase</fullName>
    </recommendedName>
</protein>
<feature type="transmembrane region" description="Helical" evidence="1">
    <location>
        <begin position="353"/>
        <end position="376"/>
    </location>
</feature>
<name>A0A2M9C1J6_9FLAO</name>
<evidence type="ECO:0000313" key="2">
    <source>
        <dbReference type="EMBL" id="PJJ64263.1"/>
    </source>
</evidence>
<feature type="transmembrane region" description="Helical" evidence="1">
    <location>
        <begin position="9"/>
        <end position="26"/>
    </location>
</feature>
<feature type="transmembrane region" description="Helical" evidence="1">
    <location>
        <begin position="321"/>
        <end position="341"/>
    </location>
</feature>
<dbReference type="EMBL" id="PGFD01000002">
    <property type="protein sequence ID" value="PJJ64263.1"/>
    <property type="molecule type" value="Genomic_DNA"/>
</dbReference>
<dbReference type="RefSeq" id="WP_100377285.1">
    <property type="nucleotide sequence ID" value="NZ_PGFD01000002.1"/>
</dbReference>
<evidence type="ECO:0000256" key="1">
    <source>
        <dbReference type="SAM" id="Phobius"/>
    </source>
</evidence>
<feature type="transmembrane region" description="Helical" evidence="1">
    <location>
        <begin position="188"/>
        <end position="203"/>
    </location>
</feature>
<keyword evidence="3" id="KW-1185">Reference proteome</keyword>
<organism evidence="2 3">
    <name type="scientific">Chryseobacterium geocarposphaerae</name>
    <dbReference type="NCBI Taxonomy" id="1416776"/>
    <lineage>
        <taxon>Bacteria</taxon>
        <taxon>Pseudomonadati</taxon>
        <taxon>Bacteroidota</taxon>
        <taxon>Flavobacteriia</taxon>
        <taxon>Flavobacteriales</taxon>
        <taxon>Weeksellaceae</taxon>
        <taxon>Chryseobacterium group</taxon>
        <taxon>Chryseobacterium</taxon>
    </lineage>
</organism>
<sequence length="456" mass="54403">MTKNILPQIVYIFINIACLFCLFYYPRTRDEFYYLFDMTIPQRFEECFNSYLHINPRVGQWITNFVSRSMFLKMMYGLITFNSFFYMLYLLLFRKPPSFKDSDSMRRVLLIVFIFVVLIKFFGEMFFYTPFGGNYTFIMPFYLWYIYVMMEYFVYGNDILKDKRSFLFLILTFVLGIFTGMGNEHIPPVLISFTFLGFLYKALKKKKWPSIEITVYYVSLIIGYMLLYFAPANAERYSKLESGSSIFHLTQYIQQFKAVLMMYRYYLPELSVATLISIFFFLFYKKLNIVRKEKIRLLLFFAMGIITLPIVAYSPMIGLRLIFFTNTLWIICIGYLLFSLLERIKNKKTESILSSFLSLCLVLFFSAGCFICYNAHENAETVFNEIDLKSKKTDTVVLEQGFDYFSDTFNHFNMNRRFLLENGSDYIDNDPLKDTRPEMIIKTKFHLKELSKKNEK</sequence>
<dbReference type="Proteomes" id="UP000228740">
    <property type="component" value="Unassembled WGS sequence"/>
</dbReference>
<reference evidence="2 3" key="1">
    <citation type="submission" date="2017-11" db="EMBL/GenBank/DDBJ databases">
        <title>Genomic Encyclopedia of Archaeal and Bacterial Type Strains, Phase II (KMG-II): From Individual Species to Whole Genera.</title>
        <authorList>
            <person name="Goeker M."/>
        </authorList>
    </citation>
    <scope>NUCLEOTIDE SEQUENCE [LARGE SCALE GENOMIC DNA]</scope>
    <source>
        <strain evidence="2 3">DSM 27617</strain>
    </source>
</reference>
<accession>A0A2M9C1J6</accession>
<gene>
    <name evidence="2" type="ORF">CLV73_2621</name>
</gene>
<dbReference type="InterPro" id="IPR045691">
    <property type="entry name" value="DUF6056"/>
</dbReference>
<dbReference type="OrthoDB" id="1232211at2"/>
<feature type="transmembrane region" description="Helical" evidence="1">
    <location>
        <begin position="215"/>
        <end position="234"/>
    </location>
</feature>